<keyword evidence="1" id="KW-0175">Coiled coil</keyword>
<organism evidence="2 3">
    <name type="scientific">Homarus americanus</name>
    <name type="common">American lobster</name>
    <dbReference type="NCBI Taxonomy" id="6706"/>
    <lineage>
        <taxon>Eukaryota</taxon>
        <taxon>Metazoa</taxon>
        <taxon>Ecdysozoa</taxon>
        <taxon>Arthropoda</taxon>
        <taxon>Crustacea</taxon>
        <taxon>Multicrustacea</taxon>
        <taxon>Malacostraca</taxon>
        <taxon>Eumalacostraca</taxon>
        <taxon>Eucarida</taxon>
        <taxon>Decapoda</taxon>
        <taxon>Pleocyemata</taxon>
        <taxon>Astacidea</taxon>
        <taxon>Nephropoidea</taxon>
        <taxon>Nephropidae</taxon>
        <taxon>Homarus</taxon>
    </lineage>
</organism>
<name>A0A8J5MVZ0_HOMAM</name>
<protein>
    <submittedName>
        <fullName evidence="2">Putative Centromere protein H-like</fullName>
    </submittedName>
</protein>
<dbReference type="Proteomes" id="UP000747542">
    <property type="component" value="Unassembled WGS sequence"/>
</dbReference>
<dbReference type="AlphaFoldDB" id="A0A8J5MVZ0"/>
<reference evidence="2" key="1">
    <citation type="journal article" date="2021" name="Sci. Adv.">
        <title>The American lobster genome reveals insights on longevity, neural, and immune adaptations.</title>
        <authorList>
            <person name="Polinski J.M."/>
            <person name="Zimin A.V."/>
            <person name="Clark K.F."/>
            <person name="Kohn A.B."/>
            <person name="Sadowski N."/>
            <person name="Timp W."/>
            <person name="Ptitsyn A."/>
            <person name="Khanna P."/>
            <person name="Romanova D.Y."/>
            <person name="Williams P."/>
            <person name="Greenwood S.J."/>
            <person name="Moroz L.L."/>
            <person name="Walt D.R."/>
            <person name="Bodnar A.G."/>
        </authorList>
    </citation>
    <scope>NUCLEOTIDE SEQUENCE</scope>
    <source>
        <strain evidence="2">GMGI-L3</strain>
    </source>
</reference>
<dbReference type="OrthoDB" id="6359797at2759"/>
<gene>
    <name evidence="2" type="primary">Cenph-L</name>
    <name evidence="2" type="ORF">Hamer_G005586</name>
</gene>
<evidence type="ECO:0000313" key="2">
    <source>
        <dbReference type="EMBL" id="KAG7166475.1"/>
    </source>
</evidence>
<sequence length="285" mass="33167">MNDDAEMPQEMEEAMDRIVAMEKMELSSLLDHLMMLKNQESILRKIEIYESKELHTAETDQDEGRFNKNQLVDEIDELHHALVTHKLVRDAMQNTVFNVQKQEVVSNSLRKVETEDTVDHFPEKGALLFHYSNNLDTCKILKDVVQEKEELDKEILELRLKYNQCLDDIKNKWKACDSNMVPVSDESEEVAKFRTTVKEREDKLRIIVSILQGIISTSGLNWGAEDYYVKVLLLCDLAVTHGDKAEQDSVIKDLERLRNLKIREGKRKGRDIKSYFTSSPRPKKK</sequence>
<keyword evidence="3" id="KW-1185">Reference proteome</keyword>
<comment type="caution">
    <text evidence="2">The sequence shown here is derived from an EMBL/GenBank/DDBJ whole genome shotgun (WGS) entry which is preliminary data.</text>
</comment>
<accession>A0A8J5MVZ0</accession>
<dbReference type="EMBL" id="JAHLQT010022531">
    <property type="protein sequence ID" value="KAG7166475.1"/>
    <property type="molecule type" value="Genomic_DNA"/>
</dbReference>
<evidence type="ECO:0000313" key="3">
    <source>
        <dbReference type="Proteomes" id="UP000747542"/>
    </source>
</evidence>
<feature type="coiled-coil region" evidence="1">
    <location>
        <begin position="141"/>
        <end position="168"/>
    </location>
</feature>
<proteinExistence type="predicted"/>
<evidence type="ECO:0000256" key="1">
    <source>
        <dbReference type="SAM" id="Coils"/>
    </source>
</evidence>